<evidence type="ECO:0000313" key="2">
    <source>
        <dbReference type="Proteomes" id="UP000307173"/>
    </source>
</evidence>
<proteinExistence type="predicted"/>
<protein>
    <submittedName>
        <fullName evidence="1">Uncharacterized protein</fullName>
    </submittedName>
</protein>
<accession>A0A4T0X6W0</accession>
<dbReference type="EMBL" id="SELW01000129">
    <property type="protein sequence ID" value="TID30594.1"/>
    <property type="molecule type" value="Genomic_DNA"/>
</dbReference>
<gene>
    <name evidence="1" type="ORF">CANINC_000749</name>
</gene>
<organism evidence="1 2">
    <name type="scientific">Pichia inconspicua</name>
    <dbReference type="NCBI Taxonomy" id="52247"/>
    <lineage>
        <taxon>Eukaryota</taxon>
        <taxon>Fungi</taxon>
        <taxon>Dikarya</taxon>
        <taxon>Ascomycota</taxon>
        <taxon>Saccharomycotina</taxon>
        <taxon>Pichiomycetes</taxon>
        <taxon>Pichiales</taxon>
        <taxon>Pichiaceae</taxon>
        <taxon>Pichia</taxon>
    </lineage>
</organism>
<comment type="caution">
    <text evidence="1">The sequence shown here is derived from an EMBL/GenBank/DDBJ whole genome shotgun (WGS) entry which is preliminary data.</text>
</comment>
<dbReference type="AlphaFoldDB" id="A0A4T0X6W0"/>
<dbReference type="Proteomes" id="UP000307173">
    <property type="component" value="Unassembled WGS sequence"/>
</dbReference>
<sequence>MPTNLLGDILSSTTALPLPVAGESFIITNFNIFSFSPVNVPISVTNPLDVTTTAQCVVSFTNTVVSDSTLSFPASSCSMPDNFDGSFSSIFSTTVVTINDITATITVTNRNVPLFATATTPLIVTDPTGKVDTATCEINNIQTFINKSLFVFHTTTCMMPTNINGTFVKNNQETVVSNGGNIYTVTLPNENLPQYDSVVTTITLTNPTGEQQLATCDIGLSFFQTIGTTVGVPVTTCLDPEGDILTFQLSTSLTVVSFKDQSVTLTVTNNVVPQFKPVHITRTVTDPTGLVKEATCDVNYVYSKVVTTSCAMPTDIKGTFSFIVSLTTITTSQTASVLTLTNY</sequence>
<name>A0A4T0X6W0_9ASCO</name>
<evidence type="ECO:0000313" key="1">
    <source>
        <dbReference type="EMBL" id="TID30594.1"/>
    </source>
</evidence>
<reference evidence="1 2" key="1">
    <citation type="journal article" date="2019" name="Front. Genet.">
        <title>Whole-Genome Sequencing of the Opportunistic Yeast Pathogen Candida inconspicua Uncovers Its Hybrid Origin.</title>
        <authorList>
            <person name="Mixao V."/>
            <person name="Hansen A.P."/>
            <person name="Saus E."/>
            <person name="Boekhout T."/>
            <person name="Lass-Florl C."/>
            <person name="Gabaldon T."/>
        </authorList>
    </citation>
    <scope>NUCLEOTIDE SEQUENCE [LARGE SCALE GENOMIC DNA]</scope>
    <source>
        <strain evidence="1 2">CBS 180</strain>
    </source>
</reference>
<keyword evidence="2" id="KW-1185">Reference proteome</keyword>